<dbReference type="PANTHER" id="PTHR46312:SF2">
    <property type="entry name" value="NUCLEOTIDE-BINDING OLIGOMERIZATION DOMAIN-CONTAINING PROTEIN 2-LIKE"/>
    <property type="match status" value="1"/>
</dbReference>
<dbReference type="PANTHER" id="PTHR46312">
    <property type="entry name" value="NACHT DOMAIN-CONTAINING PROTEIN"/>
    <property type="match status" value="1"/>
</dbReference>
<reference evidence="5 6" key="1">
    <citation type="submission" date="2024-02" db="EMBL/GenBank/DDBJ databases">
        <authorList>
            <person name="Daric V."/>
            <person name="Darras S."/>
        </authorList>
    </citation>
    <scope>NUCLEOTIDE SEQUENCE [LARGE SCALE GENOMIC DNA]</scope>
</reference>
<keyword evidence="6" id="KW-1185">Reference proteome</keyword>
<protein>
    <recommendedName>
        <fullName evidence="7">NACHT domain-containing protein</fullName>
    </recommendedName>
</protein>
<organism evidence="5 6">
    <name type="scientific">Clavelina lepadiformis</name>
    <name type="common">Light-bulb sea squirt</name>
    <name type="synonym">Ascidia lepadiformis</name>
    <dbReference type="NCBI Taxonomy" id="159417"/>
    <lineage>
        <taxon>Eukaryota</taxon>
        <taxon>Metazoa</taxon>
        <taxon>Chordata</taxon>
        <taxon>Tunicata</taxon>
        <taxon>Ascidiacea</taxon>
        <taxon>Aplousobranchia</taxon>
        <taxon>Clavelinidae</taxon>
        <taxon>Clavelina</taxon>
    </lineage>
</organism>
<evidence type="ECO:0000256" key="2">
    <source>
        <dbReference type="ARBA" id="ARBA00022840"/>
    </source>
</evidence>
<feature type="domain" description="DZIP3-like HEPN" evidence="4">
    <location>
        <begin position="47"/>
        <end position="170"/>
    </location>
</feature>
<keyword evidence="2" id="KW-0067">ATP-binding</keyword>
<dbReference type="InterPro" id="IPR027417">
    <property type="entry name" value="P-loop_NTPase"/>
</dbReference>
<dbReference type="InterPro" id="IPR032675">
    <property type="entry name" value="LRR_dom_sf"/>
</dbReference>
<accession>A0ABP0F0R8</accession>
<keyword evidence="1" id="KW-0547">Nucleotide-binding</keyword>
<dbReference type="SUPFAM" id="SSF52540">
    <property type="entry name" value="P-loop containing nucleoside triphosphate hydrolases"/>
    <property type="match status" value="1"/>
</dbReference>
<dbReference type="PROSITE" id="PS51450">
    <property type="entry name" value="LRR"/>
    <property type="match status" value="1"/>
</dbReference>
<gene>
    <name evidence="5" type="ORF">CVLEPA_LOCUS1407</name>
</gene>
<sequence length="1330" mass="152673">MPSNLSVDHNTLEWAGRLCALLLNDGTDVMRWFLIDHLPRNKGKEPNLSDLLKANREVFISLRDQEDPEINHEMFDILFGADEEELNMADLEISLLFVLIRHLCRLKHPSWKLWNQEPTSNQITPLFDVIRLTKFKQRMHGIVHKYKITEESFKRSWIYITSVLDRLKSYKISSRRWQADVMKDFLAGDVKNIYIRLTEVMRWQTLDLSERNKIYLNLKESRNLDLKENPQSAQIWDKFIAQFGQKRAWRLSCLDKPKPDKEDDMTEHEITLSPACKLNQRKVREQGIVNIICHNKATSKLETNFELFTPEEIEIMNSITDEVFVEGSCNHKEDSRLMRNLRDHYITHYGSIIPLSSEPNFRLRMDDVVCHVETLENFSERTKFFAVDDVPLLKPVALEQVSWRKILSHSKPLRLMINGPWSVGKTTLLHKMAYDWATNNCLELQDYGYVFYIDCSLVMCKEPYTSLSECIIDQSLNEFPLDEVENLFDPGRGLQSHILILIDGIERLPELTSDAMSEIKDVICGHRWPNCSVVVTTASVLPEMNTVPTLSKSNSNTMVALSQTPGKWKHAIVTGFDVNDVIASSRLWCKFTDRGGSQTDSFQNAHQLLQATRVFQRDVYKGVMSSPIMIYLLCAVWKFLKKFDFDFDFKSKSAGPNILPETLSGIVKSYAEHHDVDSSFGFFARHHGDKALQRTLRGDSGNVYSFATEFVTKQFPHWLFRHVKSTKNEEIFKFSHVLFEQYQAAWHVCSAPFSFTHWEKLMREYIKSLRCAISLRYFILFCCCLKAETADIIVGHLTYLLRSSSQETCHNTSFERLAEEESVKHLNLQIFYEMNSDSPHSFLYASKVADKLTGYRDDGSVLCLREMKSASNRTKQGLFFITAQCKPKLTRSGTVFPYLDKSPTWIHTLRLFHLRGNQLHFISTLLQNLPFLEVAQFQDVRDVSNTHIDDLSRGLIPKKGFTSALHKLIFTEESRSFLQVTRVTTYASLGLAIKHLPYLEELDVTITSPSLLFSLFSDSTVPYAIPLQVIDLSKTGLSSSDCCRLAKLLKRLVFVRHINLSQNPLGDEFQIFCQEIGQLLRLETLNISHACLTSSGIQQLAHKLSMPTISNSIRYLNLNGNQIQDQEALAKLAAALKDLVVLEYLNLNNNFLGDSGMCILAKTLEGHKNIRTLYLDYTQITMVGFSAIRQHLCNCQRLKDLSLAGNYSESKILDVFSTSVTSSGTTKSLGFDSLEELDLSGISDDFPVAASRDSVASFAKFIQHHTLMKRLILRHFQIRRIDLMHFLDICQNYSSLHTVELSRGLISLDESQKQSWACLVTTPFQKLDQI</sequence>
<dbReference type="Proteomes" id="UP001642483">
    <property type="component" value="Unassembled WGS sequence"/>
</dbReference>
<evidence type="ECO:0000256" key="1">
    <source>
        <dbReference type="ARBA" id="ARBA00022741"/>
    </source>
</evidence>
<evidence type="ECO:0000259" key="3">
    <source>
        <dbReference type="Pfam" id="PF05729"/>
    </source>
</evidence>
<evidence type="ECO:0008006" key="7">
    <source>
        <dbReference type="Google" id="ProtNLM"/>
    </source>
</evidence>
<dbReference type="InterPro" id="IPR041249">
    <property type="entry name" value="HEPN_DZIP3"/>
</dbReference>
<evidence type="ECO:0000259" key="4">
    <source>
        <dbReference type="Pfam" id="PF18738"/>
    </source>
</evidence>
<dbReference type="SUPFAM" id="SSF52047">
    <property type="entry name" value="RNI-like"/>
    <property type="match status" value="1"/>
</dbReference>
<proteinExistence type="predicted"/>
<dbReference type="InterPro" id="IPR001611">
    <property type="entry name" value="Leu-rich_rpt"/>
</dbReference>
<evidence type="ECO:0000313" key="6">
    <source>
        <dbReference type="Proteomes" id="UP001642483"/>
    </source>
</evidence>
<dbReference type="InterPro" id="IPR007111">
    <property type="entry name" value="NACHT_NTPase"/>
</dbReference>
<dbReference type="Pfam" id="PF18738">
    <property type="entry name" value="HEPN_DZIP3"/>
    <property type="match status" value="1"/>
</dbReference>
<dbReference type="Pfam" id="PF05729">
    <property type="entry name" value="NACHT"/>
    <property type="match status" value="1"/>
</dbReference>
<dbReference type="Gene3D" id="3.80.10.10">
    <property type="entry name" value="Ribonuclease Inhibitor"/>
    <property type="match status" value="1"/>
</dbReference>
<dbReference type="EMBL" id="CAWYQH010000001">
    <property type="protein sequence ID" value="CAK8672456.1"/>
    <property type="molecule type" value="Genomic_DNA"/>
</dbReference>
<evidence type="ECO:0000313" key="5">
    <source>
        <dbReference type="EMBL" id="CAK8672456.1"/>
    </source>
</evidence>
<dbReference type="Gene3D" id="3.40.50.300">
    <property type="entry name" value="P-loop containing nucleotide triphosphate hydrolases"/>
    <property type="match status" value="1"/>
</dbReference>
<feature type="domain" description="NACHT" evidence="3">
    <location>
        <begin position="415"/>
        <end position="540"/>
    </location>
</feature>
<name>A0ABP0F0R8_CLALP</name>
<comment type="caution">
    <text evidence="5">The sequence shown here is derived from an EMBL/GenBank/DDBJ whole genome shotgun (WGS) entry which is preliminary data.</text>
</comment>
<dbReference type="SMART" id="SM00368">
    <property type="entry name" value="LRR_RI"/>
    <property type="match status" value="4"/>
</dbReference>